<accession>A0A3G4ZSW3</accession>
<reference evidence="2" key="1">
    <citation type="submission" date="2018-10" db="EMBL/GenBank/DDBJ databases">
        <title>Hidden diversity of soil giant viruses.</title>
        <authorList>
            <person name="Schulz F."/>
            <person name="Alteio L."/>
            <person name="Goudeau D."/>
            <person name="Ryan E.M."/>
            <person name="Malmstrom R.R."/>
            <person name="Blanchard J."/>
            <person name="Woyke T."/>
        </authorList>
    </citation>
    <scope>NUCLEOTIDE SEQUENCE</scope>
    <source>
        <strain evidence="2">EDV1</strain>
    </source>
</reference>
<feature type="domain" description="Anamorsin C-terminal" evidence="1">
    <location>
        <begin position="131"/>
        <end position="156"/>
    </location>
</feature>
<dbReference type="Pfam" id="PF05093">
    <property type="entry name" value="CIAPIN1"/>
    <property type="match status" value="1"/>
</dbReference>
<dbReference type="EMBL" id="MK072068">
    <property type="protein sequence ID" value="AYV77975.1"/>
    <property type="molecule type" value="Genomic_DNA"/>
</dbReference>
<gene>
    <name evidence="2" type="ORF">Edafosvirus3_53</name>
</gene>
<evidence type="ECO:0000259" key="1">
    <source>
        <dbReference type="Pfam" id="PF05093"/>
    </source>
</evidence>
<organism evidence="2">
    <name type="scientific">Edafosvirus sp</name>
    <dbReference type="NCBI Taxonomy" id="2487765"/>
    <lineage>
        <taxon>Viruses</taxon>
        <taxon>Varidnaviria</taxon>
        <taxon>Bamfordvirae</taxon>
        <taxon>Nucleocytoviricota</taxon>
        <taxon>Megaviricetes</taxon>
        <taxon>Imitervirales</taxon>
        <taxon>Mimiviridae</taxon>
        <taxon>Klosneuvirinae</taxon>
    </lineage>
</organism>
<dbReference type="InterPro" id="IPR046408">
    <property type="entry name" value="CIAPIN1"/>
</dbReference>
<name>A0A3G4ZSW3_9VIRU</name>
<sequence>MLHIIASILIILLIIRKIINKKKNKPKWTNIINFMVDVETLQGYDSAKDKKIYFGTEADDYVNNPQPNQKTEDVLPIQSTDDIVDIENINLPKCNIIINRKSKVTNKKPKKRAPCKNCTCGNKNIVDLENISACGNCGKGDEYRCSECPHIGTPPF</sequence>
<proteinExistence type="predicted"/>
<evidence type="ECO:0000313" key="2">
    <source>
        <dbReference type="EMBL" id="AYV77975.1"/>
    </source>
</evidence>
<protein>
    <submittedName>
        <fullName evidence="2">Anamorsin-like protein</fullName>
    </submittedName>
</protein>